<dbReference type="PROSITE" id="PS50231">
    <property type="entry name" value="RICIN_B_LECTIN"/>
    <property type="match status" value="2"/>
</dbReference>
<feature type="domain" description="Ricin B lectin" evidence="3">
    <location>
        <begin position="27"/>
        <end position="147"/>
    </location>
</feature>
<dbReference type="Proteomes" id="UP000289152">
    <property type="component" value="Unassembled WGS sequence"/>
</dbReference>
<dbReference type="EMBL" id="SDIL01000099">
    <property type="protein sequence ID" value="RXK36398.1"/>
    <property type="molecule type" value="Genomic_DNA"/>
</dbReference>
<evidence type="ECO:0000256" key="1">
    <source>
        <dbReference type="SAM" id="MobiDB-lite"/>
    </source>
</evidence>
<dbReference type="AlphaFoldDB" id="A0A4Q1BC36"/>
<evidence type="ECO:0000256" key="2">
    <source>
        <dbReference type="SAM" id="SignalP"/>
    </source>
</evidence>
<gene>
    <name evidence="4" type="ORF">M231_06364</name>
</gene>
<sequence>MLASILLGILPLLTDASPVYKRYTSQRIQSVSQKGQCLSPVGWPNVTLSNGVQVGSIDCDQAPGWDISPGSGSITLSGTNYALDAGTGKDNNEIVKIWQSYPGLFQQTWYLTPDSRIAITGGNQCLDQGPVGPQTYQCTTGNTNQAWILEDTTPTCSSVSTVTVTVTASTTGPVFSSWSVEPSGTVSSWSVGPSSSVVVSSWSVGPSGTVSSSTSTTTASSSTLIVSSSGPTGVSSSSSSPTTVVSSSSGPSGPTPTGGYYPDPSDPAADGQRLRLKDHPDLCVSAYNVLIGSKVTLAYCLPSDDANVKDQLWDLPTNTTGPLRIHGTTFCAAPSAESNGAGLNIQDCDALQSSSVYSTFAFENNTNVALTDSSNFCLDVSSSPLTSSPVQQTPPFQEYADLQLWTCSVTDPNQLFSVLSYRPIVIY</sequence>
<dbReference type="Pfam" id="PF00652">
    <property type="entry name" value="Ricin_B_lectin"/>
    <property type="match status" value="2"/>
</dbReference>
<dbReference type="VEuPathDB" id="FungiDB:TREMEDRAFT_19145"/>
<feature type="domain" description="Ricin B lectin" evidence="3">
    <location>
        <begin position="279"/>
        <end position="393"/>
    </location>
</feature>
<keyword evidence="2" id="KW-0732">Signal</keyword>
<reference evidence="4 5" key="1">
    <citation type="submission" date="2016-06" db="EMBL/GenBank/DDBJ databases">
        <title>Evolution of pathogenesis and genome organization in the Tremellales.</title>
        <authorList>
            <person name="Cuomo C."/>
            <person name="Litvintseva A."/>
            <person name="Heitman J."/>
            <person name="Chen Y."/>
            <person name="Sun S."/>
            <person name="Springer D."/>
            <person name="Dromer F."/>
            <person name="Young S."/>
            <person name="Zeng Q."/>
            <person name="Chapman S."/>
            <person name="Gujja S."/>
            <person name="Saif S."/>
            <person name="Birren B."/>
        </authorList>
    </citation>
    <scope>NUCLEOTIDE SEQUENCE [LARGE SCALE GENOMIC DNA]</scope>
    <source>
        <strain evidence="4 5">ATCC 28783</strain>
    </source>
</reference>
<feature type="chain" id="PRO_5020932100" description="Ricin B lectin domain-containing protein" evidence="2">
    <location>
        <begin position="17"/>
        <end position="427"/>
    </location>
</feature>
<feature type="signal peptide" evidence="2">
    <location>
        <begin position="1"/>
        <end position="16"/>
    </location>
</feature>
<dbReference type="Gene3D" id="2.80.10.50">
    <property type="match status" value="2"/>
</dbReference>
<protein>
    <recommendedName>
        <fullName evidence="3">Ricin B lectin domain-containing protein</fullName>
    </recommendedName>
</protein>
<keyword evidence="5" id="KW-1185">Reference proteome</keyword>
<organism evidence="4 5">
    <name type="scientific">Tremella mesenterica</name>
    <name type="common">Jelly fungus</name>
    <dbReference type="NCBI Taxonomy" id="5217"/>
    <lineage>
        <taxon>Eukaryota</taxon>
        <taxon>Fungi</taxon>
        <taxon>Dikarya</taxon>
        <taxon>Basidiomycota</taxon>
        <taxon>Agaricomycotina</taxon>
        <taxon>Tremellomycetes</taxon>
        <taxon>Tremellales</taxon>
        <taxon>Tremellaceae</taxon>
        <taxon>Tremella</taxon>
    </lineage>
</organism>
<dbReference type="InterPro" id="IPR000772">
    <property type="entry name" value="Ricin_B_lectin"/>
</dbReference>
<dbReference type="VEuPathDB" id="FungiDB:TREMEDRAFT_27944"/>
<evidence type="ECO:0000259" key="3">
    <source>
        <dbReference type="Pfam" id="PF00652"/>
    </source>
</evidence>
<accession>A0A4Q1BC36</accession>
<dbReference type="InParanoid" id="A0A4Q1BC36"/>
<dbReference type="OrthoDB" id="6770063at2759"/>
<evidence type="ECO:0000313" key="5">
    <source>
        <dbReference type="Proteomes" id="UP000289152"/>
    </source>
</evidence>
<feature type="compositionally biased region" description="Low complexity" evidence="1">
    <location>
        <begin position="202"/>
        <end position="259"/>
    </location>
</feature>
<dbReference type="InterPro" id="IPR035992">
    <property type="entry name" value="Ricin_B-like_lectins"/>
</dbReference>
<dbReference type="CDD" id="cd00161">
    <property type="entry name" value="beta-trefoil_Ricin-like"/>
    <property type="match status" value="1"/>
</dbReference>
<proteinExistence type="predicted"/>
<comment type="caution">
    <text evidence="4">The sequence shown here is derived from an EMBL/GenBank/DDBJ whole genome shotgun (WGS) entry which is preliminary data.</text>
</comment>
<dbReference type="SUPFAM" id="SSF50370">
    <property type="entry name" value="Ricin B-like lectins"/>
    <property type="match status" value="2"/>
</dbReference>
<name>A0A4Q1BC36_TREME</name>
<evidence type="ECO:0000313" key="4">
    <source>
        <dbReference type="EMBL" id="RXK36398.1"/>
    </source>
</evidence>
<feature type="region of interest" description="Disordered" evidence="1">
    <location>
        <begin position="202"/>
        <end position="273"/>
    </location>
</feature>